<dbReference type="EMBL" id="GANP01009415">
    <property type="protein sequence ID" value="JAB75053.1"/>
    <property type="molecule type" value="mRNA"/>
</dbReference>
<name>V5HN05_IXORI</name>
<sequence length="110" mass="12953">LGSASQMIEDCNHHHQSEVSFEKSKNTRYHWLMNHNYVNKGTCKYRNQTLKDGTSLRLQFPCEEWVCNATQRTLTVEGCACYCLIFFLYERVLGFLKPYNLIDALHICRK</sequence>
<reference evidence="1" key="1">
    <citation type="journal article" date="2015" name="Sci. Rep.">
        <title>Tissue- and time-dependent transcription in Ixodes ricinus salivary glands and midguts when blood feeding on the vertebrate host.</title>
        <authorList>
            <person name="Kotsyfakis M."/>
            <person name="Schwarz A."/>
            <person name="Erhart J."/>
            <person name="Ribeiro J.M."/>
        </authorList>
    </citation>
    <scope>NUCLEOTIDE SEQUENCE</scope>
    <source>
        <tissue evidence="1">Salivary gland and midgut</tissue>
    </source>
</reference>
<dbReference type="AlphaFoldDB" id="V5HN05"/>
<organism evidence="1">
    <name type="scientific">Ixodes ricinus</name>
    <name type="common">Common tick</name>
    <name type="synonym">Acarus ricinus</name>
    <dbReference type="NCBI Taxonomy" id="34613"/>
    <lineage>
        <taxon>Eukaryota</taxon>
        <taxon>Metazoa</taxon>
        <taxon>Ecdysozoa</taxon>
        <taxon>Arthropoda</taxon>
        <taxon>Chelicerata</taxon>
        <taxon>Arachnida</taxon>
        <taxon>Acari</taxon>
        <taxon>Parasitiformes</taxon>
        <taxon>Ixodida</taxon>
        <taxon>Ixodoidea</taxon>
        <taxon>Ixodidae</taxon>
        <taxon>Ixodinae</taxon>
        <taxon>Ixodes</taxon>
    </lineage>
</organism>
<feature type="non-terminal residue" evidence="1">
    <location>
        <position position="1"/>
    </location>
</feature>
<evidence type="ECO:0000313" key="1">
    <source>
        <dbReference type="EMBL" id="JAB75053.1"/>
    </source>
</evidence>
<accession>V5HN05</accession>
<protein>
    <submittedName>
        <fullName evidence="1">Putative secreted salivary peptide of 9.41 kDa</fullName>
    </submittedName>
</protein>
<proteinExistence type="evidence at transcript level"/>